<gene>
    <name evidence="2" type="ORF">E5L68_000330</name>
</gene>
<dbReference type="EMBL" id="SRMP02000001">
    <property type="protein sequence ID" value="MFN0289812.1"/>
    <property type="molecule type" value="Genomic_DNA"/>
</dbReference>
<name>A0ABW9JFT6_9SPHI</name>
<organism evidence="2 3">
    <name type="scientific">Pedobacter helvus</name>
    <dbReference type="NCBI Taxonomy" id="2563444"/>
    <lineage>
        <taxon>Bacteria</taxon>
        <taxon>Pseudomonadati</taxon>
        <taxon>Bacteroidota</taxon>
        <taxon>Sphingobacteriia</taxon>
        <taxon>Sphingobacteriales</taxon>
        <taxon>Sphingobacteriaceae</taxon>
        <taxon>Pedobacter</taxon>
    </lineage>
</organism>
<reference evidence="2 3" key="1">
    <citation type="submission" date="2024-12" db="EMBL/GenBank/DDBJ databases">
        <authorList>
            <person name="Hu S."/>
        </authorList>
    </citation>
    <scope>NUCLEOTIDE SEQUENCE [LARGE SCALE GENOMIC DNA]</scope>
    <source>
        <strain evidence="2 3">P-25</strain>
    </source>
</reference>
<keyword evidence="3" id="KW-1185">Reference proteome</keyword>
<feature type="chain" id="PRO_5047071529" evidence="1">
    <location>
        <begin position="19"/>
        <end position="304"/>
    </location>
</feature>
<sequence>MNKLFLIIFCLIPCSLIAQQVELFDENLSRFHNIRDFCITSNGNEAYFTIQSPSQELSQIVVIKKINDKWSEPQLLPFCDEYSYLEPFLSCNGNKLFFASNRPFKDSVQVKKDFDIWYVERKNVNEKWSEPINLGSNVNSKSDEFYPSLSENNNLYFTKESSLGLGKDDLFFCRWDGNKYSAPELLNTNINSDGYEFNAFIAKDESFLLYTKYNAAGGFGSGDLYLARKNSLGEWQKAENIGHKVNTKFMEYCPYYDAENETLYFTSRRDELTTKKFANLAEFQSYISNGANGLSKIYKVKIKF</sequence>
<dbReference type="Proteomes" id="UP001517367">
    <property type="component" value="Unassembled WGS sequence"/>
</dbReference>
<dbReference type="SUPFAM" id="SSF82171">
    <property type="entry name" value="DPP6 N-terminal domain-like"/>
    <property type="match status" value="1"/>
</dbReference>
<proteinExistence type="predicted"/>
<evidence type="ECO:0000313" key="3">
    <source>
        <dbReference type="Proteomes" id="UP001517367"/>
    </source>
</evidence>
<dbReference type="RefSeq" id="WP_138727917.1">
    <property type="nucleotide sequence ID" value="NZ_SRMP02000001.1"/>
</dbReference>
<comment type="caution">
    <text evidence="2">The sequence shown here is derived from an EMBL/GenBank/DDBJ whole genome shotgun (WGS) entry which is preliminary data.</text>
</comment>
<dbReference type="Pfam" id="PF07676">
    <property type="entry name" value="PD40"/>
    <property type="match status" value="2"/>
</dbReference>
<dbReference type="InterPro" id="IPR011659">
    <property type="entry name" value="WD40"/>
</dbReference>
<evidence type="ECO:0000256" key="1">
    <source>
        <dbReference type="SAM" id="SignalP"/>
    </source>
</evidence>
<accession>A0ABW9JFT6</accession>
<feature type="signal peptide" evidence="1">
    <location>
        <begin position="1"/>
        <end position="18"/>
    </location>
</feature>
<evidence type="ECO:0000313" key="2">
    <source>
        <dbReference type="EMBL" id="MFN0289812.1"/>
    </source>
</evidence>
<protein>
    <submittedName>
        <fullName evidence="2">PD40 domain-containing protein</fullName>
    </submittedName>
</protein>
<keyword evidence="1" id="KW-0732">Signal</keyword>